<dbReference type="EMBL" id="QMWP01000069">
    <property type="protein sequence ID" value="RLG70296.1"/>
    <property type="molecule type" value="Genomic_DNA"/>
</dbReference>
<dbReference type="HAMAP" id="MF_00582">
    <property type="entry name" value="UPF0215"/>
    <property type="match status" value="1"/>
</dbReference>
<organism evidence="2 3">
    <name type="scientific">Candidatus Iainarchaeum sp</name>
    <dbReference type="NCBI Taxonomy" id="3101447"/>
    <lineage>
        <taxon>Archaea</taxon>
        <taxon>Candidatus Iainarchaeota</taxon>
        <taxon>Candidatus Iainarchaeia</taxon>
        <taxon>Candidatus Iainarchaeales</taxon>
        <taxon>Candidatus Iainarchaeaceae</taxon>
        <taxon>Candidatus Iainarchaeum</taxon>
    </lineage>
</organism>
<sequence length="187" mass="20669">MIKKAATVIGFDDGFKNLHKDKFAFLIGVVYRLDHKVEGILSAKIKIDGFDSTQKIIKLVKNTKFLPQTKCIMLSGINFAGFNIVDIQKLSSKLKMPVIAVFKKRPNLDKYIAALQNLSSYKKRILLIQKAGAIHSFNNVFFQCAGIASKEAKTIIKRSQLNSSIPEPLRLAHLIASGVALGQSTPP</sequence>
<dbReference type="AlphaFoldDB" id="A0A497JJX5"/>
<accession>A0A497JJX5</accession>
<protein>
    <recommendedName>
        <fullName evidence="1">UPF0215 protein DRO04_02055</fullName>
    </recommendedName>
</protein>
<dbReference type="PANTHER" id="PTHR39518">
    <property type="entry name" value="UPF0215 PROTEIN MJ1150"/>
    <property type="match status" value="1"/>
</dbReference>
<reference evidence="2 3" key="1">
    <citation type="submission" date="2018-06" db="EMBL/GenBank/DDBJ databases">
        <title>Extensive metabolic versatility and redundancy in microbially diverse, dynamic hydrothermal sediments.</title>
        <authorList>
            <person name="Dombrowski N."/>
            <person name="Teske A."/>
            <person name="Baker B.J."/>
        </authorList>
    </citation>
    <scope>NUCLEOTIDE SEQUENCE [LARGE SCALE GENOMIC DNA]</scope>
    <source>
        <strain evidence="2">B51_G17</strain>
    </source>
</reference>
<gene>
    <name evidence="2" type="ORF">DRO04_02055</name>
</gene>
<evidence type="ECO:0000256" key="1">
    <source>
        <dbReference type="HAMAP-Rule" id="MF_00582"/>
    </source>
</evidence>
<comment type="caution">
    <text evidence="2">The sequence shown here is derived from an EMBL/GenBank/DDBJ whole genome shotgun (WGS) entry which is preliminary data.</text>
</comment>
<comment type="similarity">
    <text evidence="1">Belongs to the UPF0215 family.</text>
</comment>
<dbReference type="Proteomes" id="UP000278031">
    <property type="component" value="Unassembled WGS sequence"/>
</dbReference>
<dbReference type="InterPro" id="IPR002802">
    <property type="entry name" value="Endo_dU"/>
</dbReference>
<evidence type="ECO:0000313" key="3">
    <source>
        <dbReference type="Proteomes" id="UP000278031"/>
    </source>
</evidence>
<proteinExistence type="inferred from homology"/>
<evidence type="ECO:0000313" key="2">
    <source>
        <dbReference type="EMBL" id="RLG70296.1"/>
    </source>
</evidence>
<name>A0A497JJX5_9ARCH</name>
<dbReference type="PIRSF" id="PIRSF006380">
    <property type="entry name" value="UCP006380"/>
    <property type="match status" value="1"/>
</dbReference>
<dbReference type="PANTHER" id="PTHR39518:SF2">
    <property type="entry name" value="UPF0215 PROTEIN MJ1150"/>
    <property type="match status" value="1"/>
</dbReference>
<dbReference type="Gene3D" id="3.30.2170.10">
    <property type="entry name" value="archaeoglobus fulgidus dsm 4304 superfamily"/>
    <property type="match status" value="1"/>
</dbReference>
<dbReference type="Pfam" id="PF01949">
    <property type="entry name" value="Endo_dU"/>
    <property type="match status" value="1"/>
</dbReference>